<dbReference type="KEGG" id="cid:P73_0006"/>
<dbReference type="OrthoDB" id="9802649at2"/>
<sequence>MKVGIVLGLHAPFPYIAAQIASIRNQSHGDWMLLLRDDGPPAPETGRLRKEIGGDARIVYRSVRSAGFVSNFLSGLCDLPDDCDAAALSDQDDIWHPTKLARAVRALSDAPDGPALYCARRNILTAGGVTAVSRLYRHPPSFANALVENIAPGNTIVMNRAALRLARETADLGRDVFAHDWWLYQLITGVGGTVLHDPVPVLDYRQHEANLLGAGERGGRWFGNRLRVLGGAYRERLDRHCAALACLEERLTPENRALLAAFESARGRRGAPERVLAMVRLPVRRQGMLSQIGFLSAVGLNRV</sequence>
<dbReference type="RefSeq" id="WP_052452956.1">
    <property type="nucleotide sequence ID" value="NZ_CP004393.1"/>
</dbReference>
<keyword evidence="3" id="KW-1185">Reference proteome</keyword>
<protein>
    <submittedName>
        <fullName evidence="2">Glycosyl transferase family protein</fullName>
    </submittedName>
</protein>
<dbReference type="EMBL" id="CP004393">
    <property type="protein sequence ID" value="AJE44721.1"/>
    <property type="molecule type" value="Genomic_DNA"/>
</dbReference>
<dbReference type="InterPro" id="IPR029044">
    <property type="entry name" value="Nucleotide-diphossugar_trans"/>
</dbReference>
<keyword evidence="2" id="KW-0808">Transferase</keyword>
<reference evidence="2 3" key="1">
    <citation type="journal article" date="2014" name="Int. J. Syst. Evol. Microbiol.">
        <title>Celeribacter indicus sp. nov., a polycyclic aromatic hydrocarbon-degrading bacterium from deep-sea sediment and reclassification of Huaishuia halophila as Celeribacter halophilus comb. nov.</title>
        <authorList>
            <person name="Lai Q."/>
            <person name="Cao J."/>
            <person name="Yuan J."/>
            <person name="Li F."/>
            <person name="Shao Z."/>
        </authorList>
    </citation>
    <scope>NUCLEOTIDE SEQUENCE [LARGE SCALE GENOMIC DNA]</scope>
    <source>
        <strain evidence="2">P73</strain>
    </source>
</reference>
<evidence type="ECO:0000313" key="3">
    <source>
        <dbReference type="Proteomes" id="UP000031521"/>
    </source>
</evidence>
<dbReference type="AlphaFoldDB" id="A0A0B5DVF0"/>
<accession>A0A0B5DVF0</accession>
<dbReference type="HOGENOM" id="CLU_025996_2_1_5"/>
<name>A0A0B5DVF0_9RHOB</name>
<dbReference type="InterPro" id="IPR001173">
    <property type="entry name" value="Glyco_trans_2-like"/>
</dbReference>
<dbReference type="STRING" id="1208324.P73_0006"/>
<dbReference type="SUPFAM" id="SSF53448">
    <property type="entry name" value="Nucleotide-diphospho-sugar transferases"/>
    <property type="match status" value="1"/>
</dbReference>
<dbReference type="GO" id="GO:0016740">
    <property type="term" value="F:transferase activity"/>
    <property type="evidence" value="ECO:0007669"/>
    <property type="project" value="UniProtKB-KW"/>
</dbReference>
<organism evidence="2 3">
    <name type="scientific">Celeribacter indicus</name>
    <dbReference type="NCBI Taxonomy" id="1208324"/>
    <lineage>
        <taxon>Bacteria</taxon>
        <taxon>Pseudomonadati</taxon>
        <taxon>Pseudomonadota</taxon>
        <taxon>Alphaproteobacteria</taxon>
        <taxon>Rhodobacterales</taxon>
        <taxon>Roseobacteraceae</taxon>
        <taxon>Celeribacter</taxon>
    </lineage>
</organism>
<dbReference type="Proteomes" id="UP000031521">
    <property type="component" value="Chromosome"/>
</dbReference>
<dbReference type="Pfam" id="PF00535">
    <property type="entry name" value="Glycos_transf_2"/>
    <property type="match status" value="1"/>
</dbReference>
<gene>
    <name evidence="2" type="ORF">P73_0006</name>
</gene>
<evidence type="ECO:0000259" key="1">
    <source>
        <dbReference type="Pfam" id="PF00535"/>
    </source>
</evidence>
<feature type="domain" description="Glycosyltransferase 2-like" evidence="1">
    <location>
        <begin position="14"/>
        <end position="113"/>
    </location>
</feature>
<evidence type="ECO:0000313" key="2">
    <source>
        <dbReference type="EMBL" id="AJE44721.1"/>
    </source>
</evidence>
<dbReference type="Gene3D" id="3.90.550.10">
    <property type="entry name" value="Spore Coat Polysaccharide Biosynthesis Protein SpsA, Chain A"/>
    <property type="match status" value="1"/>
</dbReference>
<proteinExistence type="predicted"/>